<dbReference type="RefSeq" id="XP_019049166.1">
    <property type="nucleotide sequence ID" value="XM_019189604.1"/>
</dbReference>
<reference evidence="2" key="3">
    <citation type="submission" date="2014-01" db="EMBL/GenBank/DDBJ databases">
        <title>Evolution of pathogenesis and genome organization in the Tremellales.</title>
        <authorList>
            <person name="Cuomo C."/>
            <person name="Litvintseva A."/>
            <person name="Heitman J."/>
            <person name="Chen Y."/>
            <person name="Sun S."/>
            <person name="Springer D."/>
            <person name="Dromer F."/>
            <person name="Young S."/>
            <person name="Zeng Q."/>
            <person name="Chapman S."/>
            <person name="Gujja S."/>
            <person name="Saif S."/>
            <person name="Birren B."/>
        </authorList>
    </citation>
    <scope>NUCLEOTIDE SEQUENCE</scope>
    <source>
        <strain evidence="2">CBS 10118</strain>
    </source>
</reference>
<dbReference type="Proteomes" id="UP000092730">
    <property type="component" value="Chromosome 2"/>
</dbReference>
<keyword evidence="4" id="KW-1185">Reference proteome</keyword>
<evidence type="ECO:0000313" key="4">
    <source>
        <dbReference type="Proteomes" id="UP000092730"/>
    </source>
</evidence>
<dbReference type="EMBL" id="CP144542">
    <property type="protein sequence ID" value="WVW82232.1"/>
    <property type="molecule type" value="Genomic_DNA"/>
</dbReference>
<reference evidence="3" key="2">
    <citation type="submission" date="2013-07" db="EMBL/GenBank/DDBJ databases">
        <authorList>
            <consortium name="The Broad Institute Genome Sequencing Platform"/>
            <person name="Cuomo C."/>
            <person name="Litvintseva A."/>
            <person name="Chen Y."/>
            <person name="Heitman J."/>
            <person name="Sun S."/>
            <person name="Springer D."/>
            <person name="Dromer F."/>
            <person name="Young S.K."/>
            <person name="Zeng Q."/>
            <person name="Gargeya S."/>
            <person name="Fitzgerald M."/>
            <person name="Abouelleil A."/>
            <person name="Alvarado L."/>
            <person name="Berlin A.M."/>
            <person name="Chapman S.B."/>
            <person name="Dewar J."/>
            <person name="Goldberg J."/>
            <person name="Griggs A."/>
            <person name="Gujja S."/>
            <person name="Hansen M."/>
            <person name="Howarth C."/>
            <person name="Imamovic A."/>
            <person name="Larimer J."/>
            <person name="McCowan C."/>
            <person name="Murphy C."/>
            <person name="Pearson M."/>
            <person name="Priest M."/>
            <person name="Roberts A."/>
            <person name="Saif S."/>
            <person name="Shea T."/>
            <person name="Sykes S."/>
            <person name="Wortman J."/>
            <person name="Nusbaum C."/>
            <person name="Birren B."/>
        </authorList>
    </citation>
    <scope>NUCLEOTIDE SEQUENCE</scope>
    <source>
        <strain evidence="3">CBS 10118</strain>
    </source>
</reference>
<evidence type="ECO:0000313" key="3">
    <source>
        <dbReference type="EMBL" id="WVW82232.1"/>
    </source>
</evidence>
<dbReference type="GeneID" id="30207346"/>
<organism evidence="2">
    <name type="scientific">Kwoniella bestiolae CBS 10118</name>
    <dbReference type="NCBI Taxonomy" id="1296100"/>
    <lineage>
        <taxon>Eukaryota</taxon>
        <taxon>Fungi</taxon>
        <taxon>Dikarya</taxon>
        <taxon>Basidiomycota</taxon>
        <taxon>Agaricomycotina</taxon>
        <taxon>Tremellomycetes</taxon>
        <taxon>Tremellales</taxon>
        <taxon>Cryptococcaceae</taxon>
        <taxon>Kwoniella</taxon>
    </lineage>
</organism>
<evidence type="ECO:0000256" key="1">
    <source>
        <dbReference type="SAM" id="MobiDB-lite"/>
    </source>
</evidence>
<protein>
    <submittedName>
        <fullName evidence="2">Uncharacterized protein</fullName>
    </submittedName>
</protein>
<dbReference type="KEGG" id="kbi:30207346"/>
<feature type="region of interest" description="Disordered" evidence="1">
    <location>
        <begin position="70"/>
        <end position="143"/>
    </location>
</feature>
<dbReference type="VEuPathDB" id="FungiDB:I302_02947"/>
<feature type="compositionally biased region" description="Basic and acidic residues" evidence="1">
    <location>
        <begin position="125"/>
        <end position="143"/>
    </location>
</feature>
<dbReference type="EMBL" id="KI894019">
    <property type="protein sequence ID" value="OCF28096.1"/>
    <property type="molecule type" value="Genomic_DNA"/>
</dbReference>
<evidence type="ECO:0000313" key="2">
    <source>
        <dbReference type="EMBL" id="OCF28096.1"/>
    </source>
</evidence>
<proteinExistence type="predicted"/>
<sequence>MTICIVNLAPDIYPDQIEVNHRERYTGMALARILKNLAQYHVQFISLSGTKTDAVITVHWGHERIWKEMSENPRASFDEDNMRSLEDPTEAVDDDQQKIKDGDGNFTEDPVSGMRTVDESTPMNSRDEEEHEGSAEGAGMKEE</sequence>
<gene>
    <name evidence="2" type="ORF">I302_02947</name>
    <name evidence="3" type="ORF">I302_104238</name>
</gene>
<dbReference type="AlphaFoldDB" id="A0A1B9GAQ7"/>
<reference evidence="2" key="1">
    <citation type="submission" date="2013-07" db="EMBL/GenBank/DDBJ databases">
        <title>The Genome Sequence of Cryptococcus bestiolae CBS10118.</title>
        <authorList>
            <consortium name="The Broad Institute Genome Sequencing Platform"/>
            <person name="Cuomo C."/>
            <person name="Litvintseva A."/>
            <person name="Chen Y."/>
            <person name="Heitman J."/>
            <person name="Sun S."/>
            <person name="Springer D."/>
            <person name="Dromer F."/>
            <person name="Young S.K."/>
            <person name="Zeng Q."/>
            <person name="Gargeya S."/>
            <person name="Fitzgerald M."/>
            <person name="Abouelleil A."/>
            <person name="Alvarado L."/>
            <person name="Berlin A.M."/>
            <person name="Chapman S.B."/>
            <person name="Dewar J."/>
            <person name="Goldberg J."/>
            <person name="Griggs A."/>
            <person name="Gujja S."/>
            <person name="Hansen M."/>
            <person name="Howarth C."/>
            <person name="Imamovic A."/>
            <person name="Larimer J."/>
            <person name="McCowan C."/>
            <person name="Murphy C."/>
            <person name="Pearson M."/>
            <person name="Priest M."/>
            <person name="Roberts A."/>
            <person name="Saif S."/>
            <person name="Shea T."/>
            <person name="Sykes S."/>
            <person name="Wortman J."/>
            <person name="Nusbaum C."/>
            <person name="Birren B."/>
        </authorList>
    </citation>
    <scope>NUCLEOTIDE SEQUENCE [LARGE SCALE GENOMIC DNA]</scope>
    <source>
        <strain evidence="2">CBS 10118</strain>
    </source>
</reference>
<reference evidence="3" key="4">
    <citation type="submission" date="2024-02" db="EMBL/GenBank/DDBJ databases">
        <title>Comparative genomics of Cryptococcus and Kwoniella reveals pathogenesis evolution and contrasting modes of karyotype evolution via chromosome fusion or intercentromeric recombination.</title>
        <authorList>
            <person name="Coelho M.A."/>
            <person name="David-Palma M."/>
            <person name="Shea T."/>
            <person name="Bowers K."/>
            <person name="McGinley-Smith S."/>
            <person name="Mohammad A.W."/>
            <person name="Gnirke A."/>
            <person name="Yurkov A.M."/>
            <person name="Nowrousian M."/>
            <person name="Sun S."/>
            <person name="Cuomo C.A."/>
            <person name="Heitman J."/>
        </authorList>
    </citation>
    <scope>NUCLEOTIDE SEQUENCE</scope>
    <source>
        <strain evidence="3">CBS 10118</strain>
    </source>
</reference>
<name>A0A1B9GAQ7_9TREE</name>
<accession>A0A1B9GAQ7</accession>
<feature type="compositionally biased region" description="Basic and acidic residues" evidence="1">
    <location>
        <begin position="70"/>
        <end position="86"/>
    </location>
</feature>